<reference evidence="1 2" key="1">
    <citation type="submission" date="2015-01" db="EMBL/GenBank/DDBJ databases">
        <title>Genome of allotetraploid Gossypium barbadense reveals genomic plasticity and fiber elongation in cotton evolution.</title>
        <authorList>
            <person name="Chen X."/>
            <person name="Liu X."/>
            <person name="Zhao B."/>
            <person name="Zheng H."/>
            <person name="Hu Y."/>
            <person name="Lu G."/>
            <person name="Yang C."/>
            <person name="Chen J."/>
            <person name="Shan C."/>
            <person name="Zhang L."/>
            <person name="Zhou Y."/>
            <person name="Wang L."/>
            <person name="Guo W."/>
            <person name="Bai Y."/>
            <person name="Ruan J."/>
            <person name="Shangguan X."/>
            <person name="Mao Y."/>
            <person name="Jiang J."/>
            <person name="Zhu Y."/>
            <person name="Lei J."/>
            <person name="Kang H."/>
            <person name="Chen S."/>
            <person name="He X."/>
            <person name="Wang R."/>
            <person name="Wang Y."/>
            <person name="Chen J."/>
            <person name="Wang L."/>
            <person name="Yu S."/>
            <person name="Wang B."/>
            <person name="Wei J."/>
            <person name="Song S."/>
            <person name="Lu X."/>
            <person name="Gao Z."/>
            <person name="Gu W."/>
            <person name="Deng X."/>
            <person name="Ma D."/>
            <person name="Wang S."/>
            <person name="Liang W."/>
            <person name="Fang L."/>
            <person name="Cai C."/>
            <person name="Zhu X."/>
            <person name="Zhou B."/>
            <person name="Zhang Y."/>
            <person name="Chen Z."/>
            <person name="Xu S."/>
            <person name="Zhu R."/>
            <person name="Wang S."/>
            <person name="Zhang T."/>
            <person name="Zhao G."/>
        </authorList>
    </citation>
    <scope>NUCLEOTIDE SEQUENCE [LARGE SCALE GENOMIC DNA]</scope>
    <source>
        <strain evidence="2">cv. Xinhai21</strain>
        <tissue evidence="1">Leaf</tissue>
    </source>
</reference>
<proteinExistence type="predicted"/>
<protein>
    <submittedName>
        <fullName evidence="1">Uncharacterized protein</fullName>
    </submittedName>
</protein>
<gene>
    <name evidence="1" type="ORF">GOBAR_AA00606</name>
</gene>
<name>A0A2P5YWQ1_GOSBA</name>
<organism evidence="1 2">
    <name type="scientific">Gossypium barbadense</name>
    <name type="common">Sea Island cotton</name>
    <name type="synonym">Hibiscus barbadensis</name>
    <dbReference type="NCBI Taxonomy" id="3634"/>
    <lineage>
        <taxon>Eukaryota</taxon>
        <taxon>Viridiplantae</taxon>
        <taxon>Streptophyta</taxon>
        <taxon>Embryophyta</taxon>
        <taxon>Tracheophyta</taxon>
        <taxon>Spermatophyta</taxon>
        <taxon>Magnoliopsida</taxon>
        <taxon>eudicotyledons</taxon>
        <taxon>Gunneridae</taxon>
        <taxon>Pentapetalae</taxon>
        <taxon>rosids</taxon>
        <taxon>malvids</taxon>
        <taxon>Malvales</taxon>
        <taxon>Malvaceae</taxon>
        <taxon>Malvoideae</taxon>
        <taxon>Gossypium</taxon>
    </lineage>
</organism>
<dbReference type="Proteomes" id="UP000239757">
    <property type="component" value="Unassembled WGS sequence"/>
</dbReference>
<sequence length="273" mass="29714">MAGEVRRRRIGVLVSLKSYVWPLVRVLFLSFVYEVRLHMWAWVGKKSWCGRHPFCVRAGGGRVCGYLFKHRGSPPCFVSVVFCLIIGRARVARVGHPFNVLLLLKTNSDLIAPTMTLLRHQEGEGKLPLNIWYRGGIVGLNISGRCNCIGLAVAGKQVETVTAVSEHAGNTCVEAVGHGWGARSKGILSSRALYLTWGYAQRSSARDCRGGLSGRVDGKRVCARWTSSELSGRQETVVGGCGIGYVEVWCAMDGRVLHVGSGFGAGINVRISI</sequence>
<evidence type="ECO:0000313" key="1">
    <source>
        <dbReference type="EMBL" id="PPS19973.1"/>
    </source>
</evidence>
<dbReference type="EMBL" id="KZ662723">
    <property type="protein sequence ID" value="PPS19973.1"/>
    <property type="molecule type" value="Genomic_DNA"/>
</dbReference>
<evidence type="ECO:0000313" key="2">
    <source>
        <dbReference type="Proteomes" id="UP000239757"/>
    </source>
</evidence>
<accession>A0A2P5YWQ1</accession>
<dbReference type="AlphaFoldDB" id="A0A2P5YWQ1"/>